<gene>
    <name evidence="1" type="ORF">AMTR_s00083p00121990</name>
</gene>
<protein>
    <submittedName>
        <fullName evidence="1">Uncharacterized protein</fullName>
    </submittedName>
</protein>
<keyword evidence="2" id="KW-1185">Reference proteome</keyword>
<dbReference type="EMBL" id="KI394526">
    <property type="protein sequence ID" value="ERN02527.1"/>
    <property type="molecule type" value="Genomic_DNA"/>
</dbReference>
<dbReference type="AlphaFoldDB" id="W1NY18"/>
<reference evidence="2" key="1">
    <citation type="journal article" date="2013" name="Science">
        <title>The Amborella genome and the evolution of flowering plants.</title>
        <authorList>
            <consortium name="Amborella Genome Project"/>
        </authorList>
    </citation>
    <scope>NUCLEOTIDE SEQUENCE [LARGE SCALE GENOMIC DNA]</scope>
</reference>
<sequence length="85" mass="9958">MRELRTAYLDEGRSSTDEVASLRAERDLAIEEWDSIAEDFEHLHQNFDRMVAGRDFMREELERVRAELEIVQSVPSILFCCSYSS</sequence>
<proteinExistence type="predicted"/>
<dbReference type="Gramene" id="ERN02527">
    <property type="protein sequence ID" value="ERN02527"/>
    <property type="gene ID" value="AMTR_s00083p00121990"/>
</dbReference>
<name>W1NY18_AMBTC</name>
<accession>W1NY18</accession>
<dbReference type="Proteomes" id="UP000017836">
    <property type="component" value="Unassembled WGS sequence"/>
</dbReference>
<evidence type="ECO:0000313" key="1">
    <source>
        <dbReference type="EMBL" id="ERN02527.1"/>
    </source>
</evidence>
<evidence type="ECO:0000313" key="2">
    <source>
        <dbReference type="Proteomes" id="UP000017836"/>
    </source>
</evidence>
<organism evidence="1 2">
    <name type="scientific">Amborella trichopoda</name>
    <dbReference type="NCBI Taxonomy" id="13333"/>
    <lineage>
        <taxon>Eukaryota</taxon>
        <taxon>Viridiplantae</taxon>
        <taxon>Streptophyta</taxon>
        <taxon>Embryophyta</taxon>
        <taxon>Tracheophyta</taxon>
        <taxon>Spermatophyta</taxon>
        <taxon>Magnoliopsida</taxon>
        <taxon>Amborellales</taxon>
        <taxon>Amborellaceae</taxon>
        <taxon>Amborella</taxon>
    </lineage>
</organism>
<dbReference type="HOGENOM" id="CLU_154102_1_0_1"/>